<feature type="domain" description="CUB" evidence="4">
    <location>
        <begin position="63"/>
        <end position="180"/>
    </location>
</feature>
<dbReference type="PROSITE" id="PS50068">
    <property type="entry name" value="LDLRA_2"/>
    <property type="match status" value="2"/>
</dbReference>
<dbReference type="InterPro" id="IPR036055">
    <property type="entry name" value="LDL_receptor-like_sf"/>
</dbReference>
<dbReference type="Pfam" id="PF00431">
    <property type="entry name" value="CUB"/>
    <property type="match status" value="1"/>
</dbReference>
<dbReference type="EMBL" id="JAIZAY010000020">
    <property type="protein sequence ID" value="KAJ8022852.1"/>
    <property type="molecule type" value="Genomic_DNA"/>
</dbReference>
<dbReference type="CDD" id="cd00112">
    <property type="entry name" value="LDLa"/>
    <property type="match status" value="2"/>
</dbReference>
<sequence>MTLKTDSSVNATGFEATVEVVNISLSALDCGDFHCVSDGVCIPHSRVCNRVAECGSESDQEHCAGPTHLDKVVFVDSVYNFTSPNFPGEYPNNLTAIWHFSTFEGFQLLLKFQVLVTESCCDIVTVGNGNSTDRQVALHWSGGPPESEVQFLSSGNTLWMTLKTDSSVSATGFEATIEVVNISLSALDCGDFHCVSDGVCIPHSRVCNRVAECGSESDQEHCAGWNTEEPGI</sequence>
<dbReference type="PANTHER" id="PTHR24251:SF37">
    <property type="entry name" value="CUB DOMAIN-CONTAINING PROTEIN"/>
    <property type="match status" value="1"/>
</dbReference>
<dbReference type="InterPro" id="IPR000859">
    <property type="entry name" value="CUB_dom"/>
</dbReference>
<name>A0A9Q0YHS0_HOLLE</name>
<dbReference type="Proteomes" id="UP001152320">
    <property type="component" value="Chromosome 20"/>
</dbReference>
<gene>
    <name evidence="5" type="ORF">HOLleu_37861</name>
</gene>
<dbReference type="SMART" id="SM00192">
    <property type="entry name" value="LDLa"/>
    <property type="match status" value="2"/>
</dbReference>
<feature type="disulfide bond" evidence="3">
    <location>
        <begin position="48"/>
        <end position="63"/>
    </location>
</feature>
<dbReference type="SUPFAM" id="SSF49854">
    <property type="entry name" value="Spermadhesin, CUB domain"/>
    <property type="match status" value="1"/>
</dbReference>
<comment type="caution">
    <text evidence="5">The sequence shown here is derived from an EMBL/GenBank/DDBJ whole genome shotgun (WGS) entry which is preliminary data.</text>
</comment>
<dbReference type="SMART" id="SM00042">
    <property type="entry name" value="CUB"/>
    <property type="match status" value="1"/>
</dbReference>
<dbReference type="AlphaFoldDB" id="A0A9Q0YHS0"/>
<dbReference type="Gene3D" id="2.60.120.290">
    <property type="entry name" value="Spermadhesin, CUB domain"/>
    <property type="match status" value="1"/>
</dbReference>
<evidence type="ECO:0000313" key="5">
    <source>
        <dbReference type="EMBL" id="KAJ8022852.1"/>
    </source>
</evidence>
<evidence type="ECO:0000256" key="2">
    <source>
        <dbReference type="ARBA" id="ARBA00023157"/>
    </source>
</evidence>
<dbReference type="OrthoDB" id="418245at2759"/>
<dbReference type="PANTHER" id="PTHR24251">
    <property type="entry name" value="OVOCHYMASE-RELATED"/>
    <property type="match status" value="1"/>
</dbReference>
<dbReference type="CDD" id="cd00041">
    <property type="entry name" value="CUB"/>
    <property type="match status" value="1"/>
</dbReference>
<comment type="caution">
    <text evidence="3">Lacks conserved residue(s) required for the propagation of feature annotation.</text>
</comment>
<organism evidence="5 6">
    <name type="scientific">Holothuria leucospilota</name>
    <name type="common">Black long sea cucumber</name>
    <name type="synonym">Mertensiothuria leucospilota</name>
    <dbReference type="NCBI Taxonomy" id="206669"/>
    <lineage>
        <taxon>Eukaryota</taxon>
        <taxon>Metazoa</taxon>
        <taxon>Echinodermata</taxon>
        <taxon>Eleutherozoa</taxon>
        <taxon>Echinozoa</taxon>
        <taxon>Holothuroidea</taxon>
        <taxon>Aspidochirotacea</taxon>
        <taxon>Aspidochirotida</taxon>
        <taxon>Holothuriidae</taxon>
        <taxon>Holothuria</taxon>
    </lineage>
</organism>
<dbReference type="SUPFAM" id="SSF57424">
    <property type="entry name" value="LDL receptor-like module"/>
    <property type="match status" value="2"/>
</dbReference>
<protein>
    <submittedName>
        <fullName evidence="5">Enteropeptidase</fullName>
    </submittedName>
</protein>
<reference evidence="5" key="1">
    <citation type="submission" date="2021-10" db="EMBL/GenBank/DDBJ databases">
        <title>Tropical sea cucumber genome reveals ecological adaptation and Cuvierian tubules defense mechanism.</title>
        <authorList>
            <person name="Chen T."/>
        </authorList>
    </citation>
    <scope>NUCLEOTIDE SEQUENCE</scope>
    <source>
        <strain evidence="5">Nanhai2018</strain>
        <tissue evidence="5">Muscle</tissue>
    </source>
</reference>
<dbReference type="InterPro" id="IPR002172">
    <property type="entry name" value="LDrepeatLR_classA_rpt"/>
</dbReference>
<proteinExistence type="predicted"/>
<evidence type="ECO:0000313" key="6">
    <source>
        <dbReference type="Proteomes" id="UP001152320"/>
    </source>
</evidence>
<accession>A0A9Q0YHS0</accession>
<dbReference type="Gene3D" id="4.10.400.10">
    <property type="entry name" value="Low-density Lipoprotein Receptor"/>
    <property type="match status" value="2"/>
</dbReference>
<feature type="disulfide bond" evidence="3">
    <location>
        <begin position="207"/>
        <end position="222"/>
    </location>
</feature>
<evidence type="ECO:0000256" key="1">
    <source>
        <dbReference type="ARBA" id="ARBA00022737"/>
    </source>
</evidence>
<keyword evidence="2 3" id="KW-1015">Disulfide bond</keyword>
<evidence type="ECO:0000256" key="3">
    <source>
        <dbReference type="PROSITE-ProRule" id="PRU00124"/>
    </source>
</evidence>
<keyword evidence="6" id="KW-1185">Reference proteome</keyword>
<keyword evidence="1" id="KW-0677">Repeat</keyword>
<evidence type="ECO:0000259" key="4">
    <source>
        <dbReference type="PROSITE" id="PS01180"/>
    </source>
</evidence>
<dbReference type="PRINTS" id="PR00261">
    <property type="entry name" value="LDLRECEPTOR"/>
</dbReference>
<dbReference type="InterPro" id="IPR035914">
    <property type="entry name" value="Sperma_CUB_dom_sf"/>
</dbReference>
<dbReference type="PROSITE" id="PS01180">
    <property type="entry name" value="CUB"/>
    <property type="match status" value="1"/>
</dbReference>